<dbReference type="Proteomes" id="UP000181951">
    <property type="component" value="Unassembled WGS sequence"/>
</dbReference>
<dbReference type="EMBL" id="FODD01000024">
    <property type="protein sequence ID" value="SEO35165.1"/>
    <property type="molecule type" value="Genomic_DNA"/>
</dbReference>
<evidence type="ECO:0000313" key="4">
    <source>
        <dbReference type="Proteomes" id="UP000181951"/>
    </source>
</evidence>
<proteinExistence type="predicted"/>
<evidence type="ECO:0000313" key="3">
    <source>
        <dbReference type="EMBL" id="SEO35165.1"/>
    </source>
</evidence>
<name>A0A1H8NZU7_9ACTN</name>
<feature type="region of interest" description="Disordered" evidence="1">
    <location>
        <begin position="73"/>
        <end position="95"/>
    </location>
</feature>
<sequence length="95" mass="10375">MPALMIGALVVFVAAAVWDVLTSGAPAWALTEPLGVLALGGGPTWFPGQLPWAYVLFFLLFGFGGYLTTGYRHGSVPRQPRRLSRPRRRQKLPPL</sequence>
<evidence type="ECO:0000256" key="1">
    <source>
        <dbReference type="SAM" id="MobiDB-lite"/>
    </source>
</evidence>
<reference evidence="3 4" key="1">
    <citation type="submission" date="2016-10" db="EMBL/GenBank/DDBJ databases">
        <authorList>
            <person name="de Groot N.N."/>
        </authorList>
    </citation>
    <scope>NUCLEOTIDE SEQUENCE [LARGE SCALE GENOMIC DNA]</scope>
    <source>
        <strain evidence="3 4">CGMCC 4.2026</strain>
    </source>
</reference>
<keyword evidence="2" id="KW-1133">Transmembrane helix</keyword>
<evidence type="ECO:0000256" key="2">
    <source>
        <dbReference type="SAM" id="Phobius"/>
    </source>
</evidence>
<keyword evidence="2" id="KW-0472">Membrane</keyword>
<dbReference type="AlphaFoldDB" id="A0A1H8NZU7"/>
<keyword evidence="2" id="KW-0812">Transmembrane</keyword>
<feature type="compositionally biased region" description="Basic residues" evidence="1">
    <location>
        <begin position="79"/>
        <end position="95"/>
    </location>
</feature>
<feature type="transmembrane region" description="Helical" evidence="2">
    <location>
        <begin position="53"/>
        <end position="71"/>
    </location>
</feature>
<keyword evidence="4" id="KW-1185">Reference proteome</keyword>
<organism evidence="3 4">
    <name type="scientific">Actinacidiphila rubida</name>
    <dbReference type="NCBI Taxonomy" id="310780"/>
    <lineage>
        <taxon>Bacteria</taxon>
        <taxon>Bacillati</taxon>
        <taxon>Actinomycetota</taxon>
        <taxon>Actinomycetes</taxon>
        <taxon>Kitasatosporales</taxon>
        <taxon>Streptomycetaceae</taxon>
        <taxon>Actinacidiphila</taxon>
    </lineage>
</organism>
<gene>
    <name evidence="3" type="ORF">SAMN05216267_102421</name>
</gene>
<protein>
    <submittedName>
        <fullName evidence="3">Uncharacterized protein</fullName>
    </submittedName>
</protein>
<accession>A0A1H8NZU7</accession>